<feature type="compositionally biased region" description="Low complexity" evidence="1">
    <location>
        <begin position="257"/>
        <end position="292"/>
    </location>
</feature>
<proteinExistence type="predicted"/>
<feature type="region of interest" description="Disordered" evidence="1">
    <location>
        <begin position="254"/>
        <end position="318"/>
    </location>
</feature>
<dbReference type="Proteomes" id="UP000762676">
    <property type="component" value="Unassembled WGS sequence"/>
</dbReference>
<organism evidence="2 3">
    <name type="scientific">Elysia marginata</name>
    <dbReference type="NCBI Taxonomy" id="1093978"/>
    <lineage>
        <taxon>Eukaryota</taxon>
        <taxon>Metazoa</taxon>
        <taxon>Spiralia</taxon>
        <taxon>Lophotrochozoa</taxon>
        <taxon>Mollusca</taxon>
        <taxon>Gastropoda</taxon>
        <taxon>Heterobranchia</taxon>
        <taxon>Euthyneura</taxon>
        <taxon>Panpulmonata</taxon>
        <taxon>Sacoglossa</taxon>
        <taxon>Placobranchoidea</taxon>
        <taxon>Plakobranchidae</taxon>
        <taxon>Elysia</taxon>
    </lineage>
</organism>
<accession>A0AAV4GT08</accession>
<dbReference type="InterPro" id="IPR031630">
    <property type="entry name" value="CCDC117"/>
</dbReference>
<keyword evidence="3" id="KW-1185">Reference proteome</keyword>
<evidence type="ECO:0000313" key="2">
    <source>
        <dbReference type="EMBL" id="GFR88466.1"/>
    </source>
</evidence>
<protein>
    <submittedName>
        <fullName evidence="2">Uncharacterized protein</fullName>
    </submittedName>
</protein>
<gene>
    <name evidence="2" type="ORF">ElyMa_006100700</name>
</gene>
<dbReference type="EMBL" id="BMAT01012231">
    <property type="protein sequence ID" value="GFR88466.1"/>
    <property type="molecule type" value="Genomic_DNA"/>
</dbReference>
<reference evidence="2 3" key="1">
    <citation type="journal article" date="2021" name="Elife">
        <title>Chloroplast acquisition without the gene transfer in kleptoplastic sea slugs, Plakobranchus ocellatus.</title>
        <authorList>
            <person name="Maeda T."/>
            <person name="Takahashi S."/>
            <person name="Yoshida T."/>
            <person name="Shimamura S."/>
            <person name="Takaki Y."/>
            <person name="Nagai Y."/>
            <person name="Toyoda A."/>
            <person name="Suzuki Y."/>
            <person name="Arimoto A."/>
            <person name="Ishii H."/>
            <person name="Satoh N."/>
            <person name="Nishiyama T."/>
            <person name="Hasebe M."/>
            <person name="Maruyama T."/>
            <person name="Minagawa J."/>
            <person name="Obokata J."/>
            <person name="Shigenobu S."/>
        </authorList>
    </citation>
    <scope>NUCLEOTIDE SEQUENCE [LARGE SCALE GENOMIC DNA]</scope>
</reference>
<dbReference type="Pfam" id="PF15810">
    <property type="entry name" value="CCDC117"/>
    <property type="match status" value="1"/>
</dbReference>
<evidence type="ECO:0000313" key="3">
    <source>
        <dbReference type="Proteomes" id="UP000762676"/>
    </source>
</evidence>
<evidence type="ECO:0000256" key="1">
    <source>
        <dbReference type="SAM" id="MobiDB-lite"/>
    </source>
</evidence>
<dbReference type="AlphaFoldDB" id="A0AAV4GT08"/>
<name>A0AAV4GT08_9GAST</name>
<sequence length="440" mass="47930">MAAANYPYLGMSQYRNPAGPPSNFTFTTPTQCTTLGTPRPCIETISPINLSAPGVGASWQHSIPTTMPWVDMSSAPQQMPVGSATVFTGLPFNILRGHAPAGNPNPARRSKRRALDLPAEAPASKVHLCADQLANMRITPSRHTASEVIYQLDEHCGSEREDYGSRPANRAEEWERFRELENRLTADNEEEVDISHGKVLSKEGIQLCVANSVVNLTSNNSPILPRTVMEDIQKPCMQIVLWQSPEKLIQHIANGGSNSVDSQTPSSTSSSPITSNLSSISSSNNHASVMSTTPSRITPAASPSGVTCMETMSPDPSVDFHQRSSITGSSLLFLSSAVNRETNQACRLAPSPDFLRPLSSSSGSPLLASSSFFAPAISNPVDLCTTRRSQYLNNNNNNNRHSNNNFRWNDDVPVNNFAHFTLDNFPHFGHSRLFSPLWTL</sequence>
<comment type="caution">
    <text evidence="2">The sequence shown here is derived from an EMBL/GenBank/DDBJ whole genome shotgun (WGS) entry which is preliminary data.</text>
</comment>